<organism evidence="1 2">
    <name type="scientific">Desulfoscipio geothermicus DSM 3669</name>
    <dbReference type="NCBI Taxonomy" id="1121426"/>
    <lineage>
        <taxon>Bacteria</taxon>
        <taxon>Bacillati</taxon>
        <taxon>Bacillota</taxon>
        <taxon>Clostridia</taxon>
        <taxon>Eubacteriales</taxon>
        <taxon>Desulfallaceae</taxon>
        <taxon>Desulfoscipio</taxon>
    </lineage>
</organism>
<protein>
    <submittedName>
        <fullName evidence="1">Uncharacterized protein</fullName>
    </submittedName>
</protein>
<reference evidence="2" key="1">
    <citation type="submission" date="2016-10" db="EMBL/GenBank/DDBJ databases">
        <authorList>
            <person name="Varghese N."/>
            <person name="Submissions S."/>
        </authorList>
    </citation>
    <scope>NUCLEOTIDE SEQUENCE [LARGE SCALE GENOMIC DNA]</scope>
    <source>
        <strain evidence="2">DSM 3669</strain>
    </source>
</reference>
<dbReference type="EMBL" id="FOYM01000035">
    <property type="protein sequence ID" value="SFR15394.1"/>
    <property type="molecule type" value="Genomic_DNA"/>
</dbReference>
<proteinExistence type="predicted"/>
<sequence>MCPLILIASDMDGENSQCVMDACAWWWDGGYKNGKCAFMAIADALHDIAIKMRDV</sequence>
<dbReference type="STRING" id="39060.SAMN05660706_13543"/>
<evidence type="ECO:0000313" key="2">
    <source>
        <dbReference type="Proteomes" id="UP000199584"/>
    </source>
</evidence>
<gene>
    <name evidence="1" type="ORF">SAMN05660706_13543</name>
</gene>
<accession>A0A1I6ECD6</accession>
<dbReference type="Proteomes" id="UP000199584">
    <property type="component" value="Unassembled WGS sequence"/>
</dbReference>
<evidence type="ECO:0000313" key="1">
    <source>
        <dbReference type="EMBL" id="SFR15394.1"/>
    </source>
</evidence>
<keyword evidence="2" id="KW-1185">Reference proteome</keyword>
<name>A0A1I6ECD6_9FIRM</name>
<dbReference type="AlphaFoldDB" id="A0A1I6ECD6"/>